<dbReference type="GO" id="GO:0003995">
    <property type="term" value="F:acyl-CoA dehydrogenase activity"/>
    <property type="evidence" value="ECO:0007669"/>
    <property type="project" value="TreeGrafter"/>
</dbReference>
<dbReference type="InterPro" id="IPR006091">
    <property type="entry name" value="Acyl-CoA_Oxase/DH_mid-dom"/>
</dbReference>
<dbReference type="EMBL" id="JNCF01000007">
    <property type="protein sequence ID" value="KGP63967.1"/>
    <property type="molecule type" value="Genomic_DNA"/>
</dbReference>
<organism evidence="9 10">
    <name type="scientific">Legionella norrlandica</name>
    <dbReference type="NCBI Taxonomy" id="1498499"/>
    <lineage>
        <taxon>Bacteria</taxon>
        <taxon>Pseudomonadati</taxon>
        <taxon>Pseudomonadota</taxon>
        <taxon>Gammaproteobacteria</taxon>
        <taxon>Legionellales</taxon>
        <taxon>Legionellaceae</taxon>
        <taxon>Legionella</taxon>
    </lineage>
</organism>
<dbReference type="SUPFAM" id="SSF56645">
    <property type="entry name" value="Acyl-CoA dehydrogenase NM domain-like"/>
    <property type="match status" value="1"/>
</dbReference>
<accession>A0A0A2ST96</accession>
<dbReference type="GO" id="GO:0050660">
    <property type="term" value="F:flavin adenine dinucleotide binding"/>
    <property type="evidence" value="ECO:0007669"/>
    <property type="project" value="InterPro"/>
</dbReference>
<evidence type="ECO:0000256" key="6">
    <source>
        <dbReference type="SAM" id="Phobius"/>
    </source>
</evidence>
<evidence type="ECO:0000259" key="8">
    <source>
        <dbReference type="Pfam" id="PF02770"/>
    </source>
</evidence>
<dbReference type="InterPro" id="IPR046373">
    <property type="entry name" value="Acyl-CoA_Oxase/DH_mid-dom_sf"/>
</dbReference>
<feature type="domain" description="Acyl-CoA oxidase/dehydrogenase middle" evidence="8">
    <location>
        <begin position="125"/>
        <end position="222"/>
    </location>
</feature>
<dbReference type="Pfam" id="PF00441">
    <property type="entry name" value="Acyl-CoA_dh_1"/>
    <property type="match status" value="1"/>
</dbReference>
<evidence type="ECO:0000256" key="1">
    <source>
        <dbReference type="ARBA" id="ARBA00001974"/>
    </source>
</evidence>
<evidence type="ECO:0000256" key="2">
    <source>
        <dbReference type="ARBA" id="ARBA00009347"/>
    </source>
</evidence>
<gene>
    <name evidence="9" type="ORF">EP47_08695</name>
</gene>
<dbReference type="RefSeq" id="WP_035887553.1">
    <property type="nucleotide sequence ID" value="NZ_JNCF01000007.1"/>
</dbReference>
<evidence type="ECO:0000259" key="7">
    <source>
        <dbReference type="Pfam" id="PF00441"/>
    </source>
</evidence>
<name>A0A0A2ST96_9GAMM</name>
<dbReference type="InterPro" id="IPR009075">
    <property type="entry name" value="AcylCo_DH/oxidase_C"/>
</dbReference>
<sequence length="563" mass="63972">MISYENLIQVLETFERSLGNPFDEDSPVNFQQILLADEQEVLAWSQIEFIQQWGYMDYLIPRYLGGKLNSLDEIYSLSKLIARRDIATAIMFGLAFFSALPIWLAGNSEQKSLLSERLRRGEIGALALTEEGHGSDLTSNEMMAKPTQEGWEISGRKWCVNFATLGEYASVLCRTHEKGGLLGFSLFYIDKKSVETGISTTPKLPTHGVRGLDISGFSFDKVKIPQNALIGKEQRGLEITYKVFQISRMLCSCLAVGGADTALRLALSFSLQRQLYSKPAFEIPAVKQRLGELFTLLLIADCTSHVIARAGTVMPEKMSLWSAIIKFLIPSIAEDIVEQCAIILGARGFLRTTEWAIFQKIRRDIQVIGLFDGSTQVNLSLIAGNLLPQAGMRGKNLLANREKLEQIFNIHWPCPPFEEDNLCLFTHEEDDVFAGIMHLNSPPIYRFISSIRQEIEKLDKEVIALRDFKLFDPRNLNAFRLAEKYCWIFAASCCLQFWHYNQEFLSNDLKNTDWLSLAMQLILKRLNSGQMIDNILQEAMSKRLYSYFQQSKLFSVMSIHVME</sequence>
<protein>
    <submittedName>
        <fullName evidence="9">Isovaleryl-CoA dehydrogenase</fullName>
    </submittedName>
</protein>
<dbReference type="Gene3D" id="1.10.540.10">
    <property type="entry name" value="Acyl-CoA dehydrogenase/oxidase, N-terminal domain"/>
    <property type="match status" value="1"/>
</dbReference>
<dbReference type="SUPFAM" id="SSF47203">
    <property type="entry name" value="Acyl-CoA dehydrogenase C-terminal domain-like"/>
    <property type="match status" value="1"/>
</dbReference>
<dbReference type="OrthoDB" id="3666321at2"/>
<keyword evidence="10" id="KW-1185">Reference proteome</keyword>
<evidence type="ECO:0000256" key="3">
    <source>
        <dbReference type="ARBA" id="ARBA00022630"/>
    </source>
</evidence>
<dbReference type="Gene3D" id="2.40.110.10">
    <property type="entry name" value="Butyryl-CoA Dehydrogenase, subunit A, domain 2"/>
    <property type="match status" value="1"/>
</dbReference>
<dbReference type="STRING" id="1498499.EP47_08695"/>
<dbReference type="PANTHER" id="PTHR43884">
    <property type="entry name" value="ACYL-COA DEHYDROGENASE"/>
    <property type="match status" value="1"/>
</dbReference>
<comment type="cofactor">
    <cofactor evidence="1 5">
        <name>FAD</name>
        <dbReference type="ChEBI" id="CHEBI:57692"/>
    </cofactor>
</comment>
<dbReference type="Pfam" id="PF02770">
    <property type="entry name" value="Acyl-CoA_dh_M"/>
    <property type="match status" value="1"/>
</dbReference>
<feature type="domain" description="Acyl-CoA dehydrogenase/oxidase C-terminal" evidence="7">
    <location>
        <begin position="235"/>
        <end position="386"/>
    </location>
</feature>
<feature type="transmembrane region" description="Helical" evidence="6">
    <location>
        <begin position="86"/>
        <end position="106"/>
    </location>
</feature>
<dbReference type="GO" id="GO:0005886">
    <property type="term" value="C:plasma membrane"/>
    <property type="evidence" value="ECO:0007669"/>
    <property type="project" value="TreeGrafter"/>
</dbReference>
<comment type="similarity">
    <text evidence="2 5">Belongs to the acyl-CoA dehydrogenase family.</text>
</comment>
<evidence type="ECO:0000313" key="10">
    <source>
        <dbReference type="Proteomes" id="UP000054422"/>
    </source>
</evidence>
<dbReference type="CDD" id="cd00567">
    <property type="entry name" value="ACAD"/>
    <property type="match status" value="1"/>
</dbReference>
<dbReference type="InterPro" id="IPR036250">
    <property type="entry name" value="AcylCo_DH-like_C"/>
</dbReference>
<keyword evidence="6" id="KW-1133">Transmembrane helix</keyword>
<proteinExistence type="inferred from homology"/>
<reference evidence="9 10" key="1">
    <citation type="submission" date="2014-05" db="EMBL/GenBank/DDBJ databases">
        <authorList>
            <person name="Rizzardi K."/>
            <person name="Winiecka-Krusnell J."/>
            <person name="Ramliden M."/>
            <person name="Alm E."/>
            <person name="Andersson S."/>
            <person name="Byfors S."/>
        </authorList>
    </citation>
    <scope>NUCLEOTIDE SEQUENCE [LARGE SCALE GENOMIC DNA]</scope>
    <source>
        <strain evidence="9 10">LEGN</strain>
    </source>
</reference>
<evidence type="ECO:0000256" key="4">
    <source>
        <dbReference type="ARBA" id="ARBA00022827"/>
    </source>
</evidence>
<comment type="caution">
    <text evidence="9">The sequence shown here is derived from an EMBL/GenBank/DDBJ whole genome shotgun (WGS) entry which is preliminary data.</text>
</comment>
<dbReference type="InterPro" id="IPR009100">
    <property type="entry name" value="AcylCoA_DH/oxidase_NM_dom_sf"/>
</dbReference>
<keyword evidence="4 5" id="KW-0274">FAD</keyword>
<dbReference type="Gene3D" id="1.20.140.10">
    <property type="entry name" value="Butyryl-CoA Dehydrogenase, subunit A, domain 3"/>
    <property type="match status" value="1"/>
</dbReference>
<dbReference type="Proteomes" id="UP000054422">
    <property type="component" value="Unassembled WGS sequence"/>
</dbReference>
<keyword evidence="5" id="KW-0560">Oxidoreductase</keyword>
<dbReference type="AlphaFoldDB" id="A0A0A2ST96"/>
<evidence type="ECO:0000256" key="5">
    <source>
        <dbReference type="RuleBase" id="RU362125"/>
    </source>
</evidence>
<keyword evidence="6" id="KW-0812">Transmembrane</keyword>
<dbReference type="PANTHER" id="PTHR43884:SF19">
    <property type="entry name" value="ACYL-COA DEHYDROGENASE FADE4-RELATED"/>
    <property type="match status" value="1"/>
</dbReference>
<keyword evidence="6" id="KW-0472">Membrane</keyword>
<dbReference type="InterPro" id="IPR037069">
    <property type="entry name" value="AcylCoA_DH/ox_N_sf"/>
</dbReference>
<keyword evidence="3 5" id="KW-0285">Flavoprotein</keyword>
<evidence type="ECO:0000313" key="9">
    <source>
        <dbReference type="EMBL" id="KGP63967.1"/>
    </source>
</evidence>